<dbReference type="PRINTS" id="PR00837">
    <property type="entry name" value="V5TPXLIKE"/>
</dbReference>
<feature type="compositionally biased region" description="Basic residues" evidence="1">
    <location>
        <begin position="164"/>
        <end position="174"/>
    </location>
</feature>
<dbReference type="InterPro" id="IPR035940">
    <property type="entry name" value="CAP_sf"/>
</dbReference>
<feature type="region of interest" description="Disordered" evidence="1">
    <location>
        <begin position="148"/>
        <end position="218"/>
    </location>
</feature>
<dbReference type="InterPro" id="IPR034113">
    <property type="entry name" value="SCP_GAPR1-like"/>
</dbReference>
<comment type="caution">
    <text evidence="3">The sequence shown here is derived from an EMBL/GenBank/DDBJ whole genome shotgun (WGS) entry which is preliminary data.</text>
</comment>
<gene>
    <name evidence="3" type="ORF">CDAUBV1_LOCUS8363</name>
</gene>
<dbReference type="Proteomes" id="UP001497525">
    <property type="component" value="Unassembled WGS sequence"/>
</dbReference>
<name>A0AAV2TDV6_CALDB</name>
<feature type="compositionally biased region" description="Acidic residues" evidence="1">
    <location>
        <begin position="150"/>
        <end position="160"/>
    </location>
</feature>
<accession>A0AAV2TDV6</accession>
<protein>
    <recommendedName>
        <fullName evidence="2">SCP domain-containing protein</fullName>
    </recommendedName>
</protein>
<dbReference type="SUPFAM" id="SSF55797">
    <property type="entry name" value="PR-1-like"/>
    <property type="match status" value="1"/>
</dbReference>
<dbReference type="Pfam" id="PF00188">
    <property type="entry name" value="CAP"/>
    <property type="match status" value="1"/>
</dbReference>
<dbReference type="InterPro" id="IPR001283">
    <property type="entry name" value="CRISP-related"/>
</dbReference>
<dbReference type="EMBL" id="CAXLJL010000212">
    <property type="protein sequence ID" value="CAL5134580.1"/>
    <property type="molecule type" value="Genomic_DNA"/>
</dbReference>
<feature type="compositionally biased region" description="Basic and acidic residues" evidence="1">
    <location>
        <begin position="175"/>
        <end position="208"/>
    </location>
</feature>
<dbReference type="SMART" id="SM00198">
    <property type="entry name" value="SCP"/>
    <property type="match status" value="1"/>
</dbReference>
<evidence type="ECO:0000313" key="3">
    <source>
        <dbReference type="EMBL" id="CAL5134580.1"/>
    </source>
</evidence>
<proteinExistence type="predicted"/>
<organism evidence="3 4">
    <name type="scientific">Calicophoron daubneyi</name>
    <name type="common">Rumen fluke</name>
    <name type="synonym">Paramphistomum daubneyi</name>
    <dbReference type="NCBI Taxonomy" id="300641"/>
    <lineage>
        <taxon>Eukaryota</taxon>
        <taxon>Metazoa</taxon>
        <taxon>Spiralia</taxon>
        <taxon>Lophotrochozoa</taxon>
        <taxon>Platyhelminthes</taxon>
        <taxon>Trematoda</taxon>
        <taxon>Digenea</taxon>
        <taxon>Plagiorchiida</taxon>
        <taxon>Pronocephalata</taxon>
        <taxon>Paramphistomoidea</taxon>
        <taxon>Paramphistomidae</taxon>
        <taxon>Calicophoron</taxon>
    </lineage>
</organism>
<dbReference type="AlphaFoldDB" id="A0AAV2TDV6"/>
<dbReference type="CDD" id="cd05382">
    <property type="entry name" value="CAP_GAPR1-like"/>
    <property type="match status" value="1"/>
</dbReference>
<sequence>MPDEFNEEALDAHNEYRAAHGSPLLVYDEELAESAQQRATEMLKSGKVSALDTDKCGENVAYKWTNGKTTLSGKQLTDIWYEEIKYHDFDGQHQNKSSNFTQLIWKGTKNAGFGIAISADGHSVFAVGHYSPAGNVEDQFAENVFREGEIPEGEEEEEETKVEKKQKKEKKKEKPPKEPKKSKEDKKREMEEKKREKEEQKKMKEEMKRQKKEAKKKL</sequence>
<feature type="domain" description="SCP" evidence="2">
    <location>
        <begin position="4"/>
        <end position="138"/>
    </location>
</feature>
<evidence type="ECO:0000259" key="2">
    <source>
        <dbReference type="SMART" id="SM00198"/>
    </source>
</evidence>
<feature type="compositionally biased region" description="Basic residues" evidence="1">
    <location>
        <begin position="209"/>
        <end position="218"/>
    </location>
</feature>
<dbReference type="PANTHER" id="PTHR10334">
    <property type="entry name" value="CYSTEINE-RICH SECRETORY PROTEIN-RELATED"/>
    <property type="match status" value="1"/>
</dbReference>
<evidence type="ECO:0000313" key="4">
    <source>
        <dbReference type="Proteomes" id="UP001497525"/>
    </source>
</evidence>
<reference evidence="3" key="1">
    <citation type="submission" date="2024-06" db="EMBL/GenBank/DDBJ databases">
        <authorList>
            <person name="Liu X."/>
            <person name="Lenzi L."/>
            <person name="Haldenby T S."/>
            <person name="Uol C."/>
        </authorList>
    </citation>
    <scope>NUCLEOTIDE SEQUENCE</scope>
</reference>
<dbReference type="FunFam" id="3.40.33.10:FF:000002">
    <property type="entry name" value="Golgi-associated plant pathogenesis-related protein 1"/>
    <property type="match status" value="1"/>
</dbReference>
<dbReference type="InterPro" id="IPR014044">
    <property type="entry name" value="CAP_dom"/>
</dbReference>
<evidence type="ECO:0000256" key="1">
    <source>
        <dbReference type="SAM" id="MobiDB-lite"/>
    </source>
</evidence>
<dbReference type="Gene3D" id="3.40.33.10">
    <property type="entry name" value="CAP"/>
    <property type="match status" value="1"/>
</dbReference>